<dbReference type="Proteomes" id="UP000228380">
    <property type="component" value="Unplaced"/>
</dbReference>
<dbReference type="CDD" id="cd06850">
    <property type="entry name" value="biotinyl_domain"/>
    <property type="match status" value="1"/>
</dbReference>
<dbReference type="InterPro" id="IPR000089">
    <property type="entry name" value="Biotin_lipoyl"/>
</dbReference>
<feature type="domain" description="Lipoyl-binding" evidence="2">
    <location>
        <begin position="218"/>
        <end position="274"/>
    </location>
</feature>
<dbReference type="PANTHER" id="PTHR47597:SF1">
    <property type="entry name" value="IS A MEMBER OF THE PF|00364 BIOTIN-REQUIRING ENZYMES FAMILY-RELATED"/>
    <property type="match status" value="1"/>
</dbReference>
<proteinExistence type="predicted"/>
<dbReference type="Gene3D" id="2.40.50.100">
    <property type="match status" value="1"/>
</dbReference>
<dbReference type="InterPro" id="IPR011053">
    <property type="entry name" value="Single_hybrid_motif"/>
</dbReference>
<feature type="region of interest" description="Disordered" evidence="1">
    <location>
        <begin position="158"/>
        <end position="189"/>
    </location>
</feature>
<protein>
    <submittedName>
        <fullName evidence="4">Biotin carboxyl carrier protein of acetyl-CoA carboxylase-like isoform X1</fullName>
    </submittedName>
</protein>
<evidence type="ECO:0000256" key="1">
    <source>
        <dbReference type="SAM" id="MobiDB-lite"/>
    </source>
</evidence>
<dbReference type="AlphaFoldDB" id="A0A8B7D2H7"/>
<accession>A0A8B7D2H7</accession>
<evidence type="ECO:0000313" key="3">
    <source>
        <dbReference type="Proteomes" id="UP000228380"/>
    </source>
</evidence>
<dbReference type="KEGG" id="pda:103722903"/>
<evidence type="ECO:0000313" key="4">
    <source>
        <dbReference type="RefSeq" id="XP_008811851.2"/>
    </source>
</evidence>
<gene>
    <name evidence="4" type="primary">LOC103722903</name>
</gene>
<feature type="compositionally biased region" description="Polar residues" evidence="1">
    <location>
        <begin position="158"/>
        <end position="172"/>
    </location>
</feature>
<dbReference type="GeneID" id="103722903"/>
<dbReference type="Pfam" id="PF00364">
    <property type="entry name" value="Biotin_lipoyl"/>
    <property type="match status" value="1"/>
</dbReference>
<dbReference type="FunFam" id="2.40.50.100:FF:000059">
    <property type="entry name" value="Biotin/lipoyl attachment domain-containing protein"/>
    <property type="match status" value="1"/>
</dbReference>
<dbReference type="SUPFAM" id="SSF51230">
    <property type="entry name" value="Single hybrid motif"/>
    <property type="match status" value="1"/>
</dbReference>
<keyword evidence="3" id="KW-1185">Reference proteome</keyword>
<reference evidence="4" key="1">
    <citation type="submission" date="2025-08" db="UniProtKB">
        <authorList>
            <consortium name="RefSeq"/>
        </authorList>
    </citation>
    <scope>IDENTIFICATION</scope>
    <source>
        <tissue evidence="4">Young leaves</tissue>
    </source>
</reference>
<name>A0A8B7D2H7_PHODC</name>
<evidence type="ECO:0000259" key="2">
    <source>
        <dbReference type="Pfam" id="PF00364"/>
    </source>
</evidence>
<dbReference type="OrthoDB" id="529457at2759"/>
<dbReference type="InterPro" id="IPR053217">
    <property type="entry name" value="ACC_Biotin_Carrier"/>
</dbReference>
<dbReference type="RefSeq" id="XP_008811851.2">
    <property type="nucleotide sequence ID" value="XM_008813629.4"/>
</dbReference>
<dbReference type="PANTHER" id="PTHR47597">
    <property type="entry name" value="IS A MEMBER OF THE PF|00364 BIOTIN-REQUIRING ENZYMES FAMILY-RELATED"/>
    <property type="match status" value="1"/>
</dbReference>
<sequence length="285" mass="30659">MATCSQGSTSNITLFNFHPEFKKLRCTALFTPRRTKSGRLEALNGSKGTQIWQEPVHAAGFDKQAQRLTNSLAARCCLSSGIAENDSDAIMLEENKSKVDQIIPVSLEVEPLLTAICDTSSISEFKLDLAGFHLYVKRDLVEENVPPPVPILPPAQTNTTNQTADSNGSAATASLAISKPKPSTGGIQRTASDEGLVMLPSPNVGFFRTSRTIKGKRAPPLCKEKQEVKEGQILCCIEQLGGEIPVESDVSGEIVKILRKDGEPVGYGDALIAILPSFPGIKKLQ</sequence>
<organism evidence="3 4">
    <name type="scientific">Phoenix dactylifera</name>
    <name type="common">Date palm</name>
    <dbReference type="NCBI Taxonomy" id="42345"/>
    <lineage>
        <taxon>Eukaryota</taxon>
        <taxon>Viridiplantae</taxon>
        <taxon>Streptophyta</taxon>
        <taxon>Embryophyta</taxon>
        <taxon>Tracheophyta</taxon>
        <taxon>Spermatophyta</taxon>
        <taxon>Magnoliopsida</taxon>
        <taxon>Liliopsida</taxon>
        <taxon>Arecaceae</taxon>
        <taxon>Coryphoideae</taxon>
        <taxon>Phoeniceae</taxon>
        <taxon>Phoenix</taxon>
    </lineage>
</organism>